<organism evidence="2 3">
    <name type="scientific">Pleurodeles waltl</name>
    <name type="common">Iberian ribbed newt</name>
    <dbReference type="NCBI Taxonomy" id="8319"/>
    <lineage>
        <taxon>Eukaryota</taxon>
        <taxon>Metazoa</taxon>
        <taxon>Chordata</taxon>
        <taxon>Craniata</taxon>
        <taxon>Vertebrata</taxon>
        <taxon>Euteleostomi</taxon>
        <taxon>Amphibia</taxon>
        <taxon>Batrachia</taxon>
        <taxon>Caudata</taxon>
        <taxon>Salamandroidea</taxon>
        <taxon>Salamandridae</taxon>
        <taxon>Pleurodelinae</taxon>
        <taxon>Pleurodeles</taxon>
    </lineage>
</organism>
<reference evidence="2" key="1">
    <citation type="journal article" date="2022" name="bioRxiv">
        <title>Sequencing and chromosome-scale assembly of the giantPleurodeles waltlgenome.</title>
        <authorList>
            <person name="Brown T."/>
            <person name="Elewa A."/>
            <person name="Iarovenko S."/>
            <person name="Subramanian E."/>
            <person name="Araus A.J."/>
            <person name="Petzold A."/>
            <person name="Susuki M."/>
            <person name="Suzuki K.-i.T."/>
            <person name="Hayashi T."/>
            <person name="Toyoda A."/>
            <person name="Oliveira C."/>
            <person name="Osipova E."/>
            <person name="Leigh N.D."/>
            <person name="Simon A."/>
            <person name="Yun M.H."/>
        </authorList>
    </citation>
    <scope>NUCLEOTIDE SEQUENCE</scope>
    <source>
        <strain evidence="2">20211129_DDA</strain>
        <tissue evidence="2">Liver</tissue>
    </source>
</reference>
<feature type="chain" id="PRO_5043518542" evidence="1">
    <location>
        <begin position="23"/>
        <end position="81"/>
    </location>
</feature>
<dbReference type="EMBL" id="JANPWB010000015">
    <property type="protein sequence ID" value="KAJ1090947.1"/>
    <property type="molecule type" value="Genomic_DNA"/>
</dbReference>
<protein>
    <submittedName>
        <fullName evidence="2">Uncharacterized protein</fullName>
    </submittedName>
</protein>
<evidence type="ECO:0000256" key="1">
    <source>
        <dbReference type="SAM" id="SignalP"/>
    </source>
</evidence>
<feature type="signal peptide" evidence="1">
    <location>
        <begin position="1"/>
        <end position="22"/>
    </location>
</feature>
<gene>
    <name evidence="2" type="ORF">NDU88_004075</name>
</gene>
<accession>A0AAV7LKM5</accession>
<name>A0AAV7LKM5_PLEWA</name>
<evidence type="ECO:0000313" key="2">
    <source>
        <dbReference type="EMBL" id="KAJ1090947.1"/>
    </source>
</evidence>
<dbReference type="Proteomes" id="UP001066276">
    <property type="component" value="Chromosome 11"/>
</dbReference>
<proteinExistence type="predicted"/>
<sequence>MRRRGLGAGALLWSAAVLGLKARPSERPEWTLGCGCPGDRMPDLPLEETRQQGFGTEVVLLARGEAAAGEDIWPSSWWAED</sequence>
<keyword evidence="3" id="KW-1185">Reference proteome</keyword>
<evidence type="ECO:0000313" key="3">
    <source>
        <dbReference type="Proteomes" id="UP001066276"/>
    </source>
</evidence>
<dbReference type="AlphaFoldDB" id="A0AAV7LKM5"/>
<keyword evidence="1" id="KW-0732">Signal</keyword>
<comment type="caution">
    <text evidence="2">The sequence shown here is derived from an EMBL/GenBank/DDBJ whole genome shotgun (WGS) entry which is preliminary data.</text>
</comment>